<evidence type="ECO:0000313" key="5">
    <source>
        <dbReference type="Proteomes" id="UP000678317"/>
    </source>
</evidence>
<dbReference type="InterPro" id="IPR013196">
    <property type="entry name" value="HTH_11"/>
</dbReference>
<evidence type="ECO:0000259" key="2">
    <source>
        <dbReference type="Pfam" id="PF08279"/>
    </source>
</evidence>
<dbReference type="Pfam" id="PF13280">
    <property type="entry name" value="WYL"/>
    <property type="match status" value="1"/>
</dbReference>
<feature type="region of interest" description="Disordered" evidence="1">
    <location>
        <begin position="214"/>
        <end position="241"/>
    </location>
</feature>
<dbReference type="Proteomes" id="UP000678317">
    <property type="component" value="Unassembled WGS sequence"/>
</dbReference>
<name>A0ABS3SMG2_9CELL</name>
<evidence type="ECO:0000256" key="1">
    <source>
        <dbReference type="SAM" id="MobiDB-lite"/>
    </source>
</evidence>
<dbReference type="InterPro" id="IPR036388">
    <property type="entry name" value="WH-like_DNA-bd_sf"/>
</dbReference>
<dbReference type="PANTHER" id="PTHR34580:SF1">
    <property type="entry name" value="PROTEIN PAFC"/>
    <property type="match status" value="1"/>
</dbReference>
<dbReference type="Gene3D" id="1.10.10.10">
    <property type="entry name" value="Winged helix-like DNA-binding domain superfamily/Winged helix DNA-binding domain"/>
    <property type="match status" value="1"/>
</dbReference>
<feature type="domain" description="Helix-turn-helix type 11" evidence="2">
    <location>
        <begin position="6"/>
        <end position="62"/>
    </location>
</feature>
<dbReference type="EMBL" id="JAGFBM010000009">
    <property type="protein sequence ID" value="MBO3086151.1"/>
    <property type="molecule type" value="Genomic_DNA"/>
</dbReference>
<sequence length="241" mass="26068">MNRTDRLYALAEELRRVGRAGTTSTRLARLFEVSPRTVKRDVSALQQAGLPVVAQAGLGGGYVLAASAGLPPVNFTPAQAVALSLAVHALPPGSPFRADAEAARGKVLDALPPADRARADELAGRVWYRADRFDDAAAPLVLRAVEEAIARHRVLAIEYRSAGGAVSRRRVEPMLLARTEGRWYLVAWCLSREAVRWFRLPRIGRADLTPARYDPRPVADVGAPPADARPVSVRASDENPV</sequence>
<dbReference type="Pfam" id="PF08279">
    <property type="entry name" value="HTH_11"/>
    <property type="match status" value="1"/>
</dbReference>
<gene>
    <name evidence="4" type="ORF">J4035_16025</name>
</gene>
<dbReference type="PANTHER" id="PTHR34580">
    <property type="match status" value="1"/>
</dbReference>
<comment type="caution">
    <text evidence="4">The sequence shown here is derived from an EMBL/GenBank/DDBJ whole genome shotgun (WGS) entry which is preliminary data.</text>
</comment>
<keyword evidence="5" id="KW-1185">Reference proteome</keyword>
<proteinExistence type="predicted"/>
<feature type="domain" description="WYL" evidence="3">
    <location>
        <begin position="141"/>
        <end position="206"/>
    </location>
</feature>
<accession>A0ABS3SMG2</accession>
<organism evidence="4 5">
    <name type="scientific">Cellulomonas fengjieae</name>
    <dbReference type="NCBI Taxonomy" id="2819978"/>
    <lineage>
        <taxon>Bacteria</taxon>
        <taxon>Bacillati</taxon>
        <taxon>Actinomycetota</taxon>
        <taxon>Actinomycetes</taxon>
        <taxon>Micrococcales</taxon>
        <taxon>Cellulomonadaceae</taxon>
        <taxon>Cellulomonas</taxon>
    </lineage>
</organism>
<dbReference type="InterPro" id="IPR051534">
    <property type="entry name" value="CBASS_pafABC_assoc_protein"/>
</dbReference>
<dbReference type="SUPFAM" id="SSF46785">
    <property type="entry name" value="Winged helix' DNA-binding domain"/>
    <property type="match status" value="1"/>
</dbReference>
<dbReference type="PROSITE" id="PS52050">
    <property type="entry name" value="WYL"/>
    <property type="match status" value="1"/>
</dbReference>
<feature type="compositionally biased region" description="Low complexity" evidence="1">
    <location>
        <begin position="216"/>
        <end position="231"/>
    </location>
</feature>
<reference evidence="4 5" key="1">
    <citation type="submission" date="2021-03" db="EMBL/GenBank/DDBJ databases">
        <title>novel species in genus Cellulomonas.</title>
        <authorList>
            <person name="Zhang G."/>
        </authorList>
    </citation>
    <scope>NUCLEOTIDE SEQUENCE [LARGE SCALE GENOMIC DNA]</scope>
    <source>
        <strain evidence="5">zg-ZUI188</strain>
    </source>
</reference>
<evidence type="ECO:0000259" key="3">
    <source>
        <dbReference type="Pfam" id="PF13280"/>
    </source>
</evidence>
<dbReference type="InterPro" id="IPR036390">
    <property type="entry name" value="WH_DNA-bd_sf"/>
</dbReference>
<dbReference type="RefSeq" id="WP_208290268.1">
    <property type="nucleotide sequence ID" value="NZ_CP074404.1"/>
</dbReference>
<protein>
    <submittedName>
        <fullName evidence="4">WYL domain-containing protein</fullName>
    </submittedName>
</protein>
<dbReference type="InterPro" id="IPR026881">
    <property type="entry name" value="WYL_dom"/>
</dbReference>
<evidence type="ECO:0000313" key="4">
    <source>
        <dbReference type="EMBL" id="MBO3086151.1"/>
    </source>
</evidence>